<evidence type="ECO:0000313" key="2">
    <source>
        <dbReference type="EMBL" id="RSH89975.1"/>
    </source>
</evidence>
<evidence type="ECO:0000313" key="3">
    <source>
        <dbReference type="Proteomes" id="UP000279259"/>
    </source>
</evidence>
<dbReference type="Proteomes" id="UP000279259">
    <property type="component" value="Unassembled WGS sequence"/>
</dbReference>
<name>A0A427YFM2_9TREE</name>
<dbReference type="OrthoDB" id="2575404at2759"/>
<dbReference type="EMBL" id="RSCD01000012">
    <property type="protein sequence ID" value="RSH89975.1"/>
    <property type="molecule type" value="Genomic_DNA"/>
</dbReference>
<reference evidence="2 3" key="1">
    <citation type="submission" date="2018-11" db="EMBL/GenBank/DDBJ databases">
        <title>Genome sequence of Saitozyma podzolica DSM 27192.</title>
        <authorList>
            <person name="Aliyu H."/>
            <person name="Gorte O."/>
            <person name="Ochsenreither K."/>
        </authorList>
    </citation>
    <scope>NUCLEOTIDE SEQUENCE [LARGE SCALE GENOMIC DNA]</scope>
    <source>
        <strain evidence="2 3">DSM 27192</strain>
    </source>
</reference>
<feature type="region of interest" description="Disordered" evidence="1">
    <location>
        <begin position="56"/>
        <end position="80"/>
    </location>
</feature>
<keyword evidence="3" id="KW-1185">Reference proteome</keyword>
<dbReference type="AlphaFoldDB" id="A0A427YFM2"/>
<sequence>MLGTCVGARSAREQFLQEKIDHEAATVAKLINLPHQHALLVLRACVQQNWRHLQRSLNGQDPRPPTPQPHGPTGCSSHLPTDQDGGIGILSYKIVAPHAYAAASEAAETTLSPILTPGTLLASTQLITQHQRCQEIFTGNRDAPLSSLTPEQAKAVIEASSS</sequence>
<evidence type="ECO:0000256" key="1">
    <source>
        <dbReference type="SAM" id="MobiDB-lite"/>
    </source>
</evidence>
<comment type="caution">
    <text evidence="2">The sequence shown here is derived from an EMBL/GenBank/DDBJ whole genome shotgun (WGS) entry which is preliminary data.</text>
</comment>
<accession>A0A427YFM2</accession>
<organism evidence="2 3">
    <name type="scientific">Saitozyma podzolica</name>
    <dbReference type="NCBI Taxonomy" id="1890683"/>
    <lineage>
        <taxon>Eukaryota</taxon>
        <taxon>Fungi</taxon>
        <taxon>Dikarya</taxon>
        <taxon>Basidiomycota</taxon>
        <taxon>Agaricomycotina</taxon>
        <taxon>Tremellomycetes</taxon>
        <taxon>Tremellales</taxon>
        <taxon>Trimorphomycetaceae</taxon>
        <taxon>Saitozyma</taxon>
    </lineage>
</organism>
<proteinExistence type="predicted"/>
<dbReference type="STRING" id="1890683.A0A427YFM2"/>
<gene>
    <name evidence="2" type="ORF">EHS25_001961</name>
</gene>
<protein>
    <submittedName>
        <fullName evidence="2">Uncharacterized protein</fullName>
    </submittedName>
</protein>